<sequence length="25" mass="2805">MLPACHFVAALCTYLARVHVHLILI</sequence>
<organism evidence="1">
    <name type="scientific">Arundo donax</name>
    <name type="common">Giant reed</name>
    <name type="synonym">Donax arundinaceus</name>
    <dbReference type="NCBI Taxonomy" id="35708"/>
    <lineage>
        <taxon>Eukaryota</taxon>
        <taxon>Viridiplantae</taxon>
        <taxon>Streptophyta</taxon>
        <taxon>Embryophyta</taxon>
        <taxon>Tracheophyta</taxon>
        <taxon>Spermatophyta</taxon>
        <taxon>Magnoliopsida</taxon>
        <taxon>Liliopsida</taxon>
        <taxon>Poales</taxon>
        <taxon>Poaceae</taxon>
        <taxon>PACMAD clade</taxon>
        <taxon>Arundinoideae</taxon>
        <taxon>Arundineae</taxon>
        <taxon>Arundo</taxon>
    </lineage>
</organism>
<dbReference type="EMBL" id="GBRH01225789">
    <property type="protein sequence ID" value="JAD72106.1"/>
    <property type="molecule type" value="Transcribed_RNA"/>
</dbReference>
<protein>
    <submittedName>
        <fullName evidence="1">Uncharacterized protein</fullName>
    </submittedName>
</protein>
<proteinExistence type="predicted"/>
<reference evidence="1" key="1">
    <citation type="submission" date="2014-09" db="EMBL/GenBank/DDBJ databases">
        <authorList>
            <person name="Magalhaes I.L.F."/>
            <person name="Oliveira U."/>
            <person name="Santos F.R."/>
            <person name="Vidigal T.H.D.A."/>
            <person name="Brescovit A.D."/>
            <person name="Santos A.J."/>
        </authorList>
    </citation>
    <scope>NUCLEOTIDE SEQUENCE</scope>
    <source>
        <tissue evidence="1">Shoot tissue taken approximately 20 cm above the soil surface</tissue>
    </source>
</reference>
<evidence type="ECO:0000313" key="1">
    <source>
        <dbReference type="EMBL" id="JAD72106.1"/>
    </source>
</evidence>
<name>A0A0A9C9A2_ARUDO</name>
<dbReference type="AlphaFoldDB" id="A0A0A9C9A2"/>
<accession>A0A0A9C9A2</accession>
<reference evidence="1" key="2">
    <citation type="journal article" date="2015" name="Data Brief">
        <title>Shoot transcriptome of the giant reed, Arundo donax.</title>
        <authorList>
            <person name="Barrero R.A."/>
            <person name="Guerrero F.D."/>
            <person name="Moolhuijzen P."/>
            <person name="Goolsby J.A."/>
            <person name="Tidwell J."/>
            <person name="Bellgard S.E."/>
            <person name="Bellgard M.I."/>
        </authorList>
    </citation>
    <scope>NUCLEOTIDE SEQUENCE</scope>
    <source>
        <tissue evidence="1">Shoot tissue taken approximately 20 cm above the soil surface</tissue>
    </source>
</reference>